<name>A0AB74TGS1_9STRA</name>
<evidence type="ECO:0000313" key="3">
    <source>
        <dbReference type="EMBL" id="XAO38738.1"/>
    </source>
</evidence>
<dbReference type="SUPFAM" id="SSF50249">
    <property type="entry name" value="Nucleic acid-binding proteins"/>
    <property type="match status" value="1"/>
</dbReference>
<proteinExistence type="predicted"/>
<keyword evidence="3" id="KW-0150">Chloroplast</keyword>
<gene>
    <name evidence="3" type="primary">ycf41</name>
</gene>
<dbReference type="Gene3D" id="2.40.50.140">
    <property type="entry name" value="Nucleic acid-binding proteins"/>
    <property type="match status" value="1"/>
</dbReference>
<dbReference type="GO" id="GO:0003697">
    <property type="term" value="F:single-stranded DNA binding"/>
    <property type="evidence" value="ECO:0007669"/>
    <property type="project" value="InterPro"/>
</dbReference>
<reference evidence="3" key="1">
    <citation type="submission" date="2023-10" db="EMBL/GenBank/DDBJ databases">
        <authorList>
            <person name="Xiang Y."/>
        </authorList>
    </citation>
    <scope>NUCLEOTIDE SEQUENCE</scope>
    <source>
        <strain evidence="3">GY168</strain>
    </source>
</reference>
<geneLocation type="chloroplast" evidence="3"/>
<dbReference type="InterPro" id="IPR000424">
    <property type="entry name" value="Primosome_PriB/ssb"/>
</dbReference>
<dbReference type="AlphaFoldDB" id="A0AB74TGS1"/>
<sequence>MNYVTFSVKVIKNSGQSFFPDGTSLTELIVQLPQVRKNNRKVILQLSIWGKLSYDAAKYYQPDDYIIIEGYISIRNINLDHIANRLNKQVEISVFKLYPLFLKSQQFI</sequence>
<keyword evidence="1 2" id="KW-0238">DNA-binding</keyword>
<organism evidence="3">
    <name type="scientific">Discostella guiyangensis</name>
    <dbReference type="NCBI Taxonomy" id="3145224"/>
    <lineage>
        <taxon>Eukaryota</taxon>
        <taxon>Sar</taxon>
        <taxon>Stramenopiles</taxon>
        <taxon>Ochrophyta</taxon>
        <taxon>Bacillariophyta</taxon>
        <taxon>Coscinodiscophyceae</taxon>
        <taxon>Thalassiosirophycidae</taxon>
        <taxon>Stephanodiscales</taxon>
        <taxon>Stephanodiscaceae</taxon>
        <taxon>Discostella</taxon>
    </lineage>
</organism>
<protein>
    <recommendedName>
        <fullName evidence="4">Single-stranded DNA binding protein</fullName>
    </recommendedName>
</protein>
<dbReference type="InterPro" id="IPR012340">
    <property type="entry name" value="NA-bd_OB-fold"/>
</dbReference>
<evidence type="ECO:0000256" key="1">
    <source>
        <dbReference type="ARBA" id="ARBA00023125"/>
    </source>
</evidence>
<dbReference type="EMBL" id="OR666655">
    <property type="protein sequence ID" value="XAO38738.1"/>
    <property type="molecule type" value="Genomic_DNA"/>
</dbReference>
<evidence type="ECO:0008006" key="4">
    <source>
        <dbReference type="Google" id="ProtNLM"/>
    </source>
</evidence>
<keyword evidence="3" id="KW-0934">Plastid</keyword>
<dbReference type="PROSITE" id="PS50935">
    <property type="entry name" value="SSB"/>
    <property type="match status" value="1"/>
</dbReference>
<accession>A0AB74TGS1</accession>
<evidence type="ECO:0000256" key="2">
    <source>
        <dbReference type="PROSITE-ProRule" id="PRU00252"/>
    </source>
</evidence>